<organism evidence="2 3">
    <name type="scientific">Pleurodeles waltl</name>
    <name type="common">Iberian ribbed newt</name>
    <dbReference type="NCBI Taxonomy" id="8319"/>
    <lineage>
        <taxon>Eukaryota</taxon>
        <taxon>Metazoa</taxon>
        <taxon>Chordata</taxon>
        <taxon>Craniata</taxon>
        <taxon>Vertebrata</taxon>
        <taxon>Euteleostomi</taxon>
        <taxon>Amphibia</taxon>
        <taxon>Batrachia</taxon>
        <taxon>Caudata</taxon>
        <taxon>Salamandroidea</taxon>
        <taxon>Salamandridae</taxon>
        <taxon>Pleurodelinae</taxon>
        <taxon>Pleurodeles</taxon>
    </lineage>
</organism>
<dbReference type="Proteomes" id="UP001066276">
    <property type="component" value="Chromosome 3_1"/>
</dbReference>
<accession>A0AAV7UJ33</accession>
<sequence>MATLNKPLALASANHMNRRVPEITQMKEWNCAAWCPHKKQSSGVGNRRIDSACTLSKRAANKTQCSQDPYPVDRHNNCACALSQQATLSKCSRDPLPGEKRNNCACVLSQRAAPSKSLSPKVAQSPASPTGTPNEFFIQIRRS</sequence>
<comment type="caution">
    <text evidence="2">The sequence shown here is derived from an EMBL/GenBank/DDBJ whole genome shotgun (WGS) entry which is preliminary data.</text>
</comment>
<evidence type="ECO:0000256" key="1">
    <source>
        <dbReference type="SAM" id="MobiDB-lite"/>
    </source>
</evidence>
<evidence type="ECO:0000313" key="2">
    <source>
        <dbReference type="EMBL" id="KAJ1187658.1"/>
    </source>
</evidence>
<protein>
    <submittedName>
        <fullName evidence="2">Uncharacterized protein</fullName>
    </submittedName>
</protein>
<keyword evidence="3" id="KW-1185">Reference proteome</keyword>
<name>A0AAV7UJ33_PLEWA</name>
<reference evidence="2" key="1">
    <citation type="journal article" date="2022" name="bioRxiv">
        <title>Sequencing and chromosome-scale assembly of the giantPleurodeles waltlgenome.</title>
        <authorList>
            <person name="Brown T."/>
            <person name="Elewa A."/>
            <person name="Iarovenko S."/>
            <person name="Subramanian E."/>
            <person name="Araus A.J."/>
            <person name="Petzold A."/>
            <person name="Susuki M."/>
            <person name="Suzuki K.-i.T."/>
            <person name="Hayashi T."/>
            <person name="Toyoda A."/>
            <person name="Oliveira C."/>
            <person name="Osipova E."/>
            <person name="Leigh N.D."/>
            <person name="Simon A."/>
            <person name="Yun M.H."/>
        </authorList>
    </citation>
    <scope>NUCLEOTIDE SEQUENCE</scope>
    <source>
        <strain evidence="2">20211129_DDA</strain>
        <tissue evidence="2">Liver</tissue>
    </source>
</reference>
<gene>
    <name evidence="2" type="ORF">NDU88_004432</name>
</gene>
<dbReference type="AlphaFoldDB" id="A0AAV7UJ33"/>
<evidence type="ECO:0000313" key="3">
    <source>
        <dbReference type="Proteomes" id="UP001066276"/>
    </source>
</evidence>
<proteinExistence type="predicted"/>
<dbReference type="EMBL" id="JANPWB010000005">
    <property type="protein sequence ID" value="KAJ1187658.1"/>
    <property type="molecule type" value="Genomic_DNA"/>
</dbReference>
<feature type="region of interest" description="Disordered" evidence="1">
    <location>
        <begin position="111"/>
        <end position="135"/>
    </location>
</feature>